<dbReference type="EMBL" id="LKEU01000043">
    <property type="protein sequence ID" value="OFV69222.1"/>
    <property type="molecule type" value="Genomic_DNA"/>
</dbReference>
<feature type="domain" description="PucR C-terminal helix-turn-helix" evidence="1">
    <location>
        <begin position="448"/>
        <end position="496"/>
    </location>
</feature>
<dbReference type="InterPro" id="IPR051448">
    <property type="entry name" value="CdaR-like_regulators"/>
</dbReference>
<reference evidence="2 3" key="1">
    <citation type="submission" date="2015-09" db="EMBL/GenBank/DDBJ databases">
        <title>Genome sequence of Acetobacterium wieringae DSM 1911.</title>
        <authorList>
            <person name="Poehlein A."/>
            <person name="Bengelsdorf F.R."/>
            <person name="Schiel-Bengelsdorf B."/>
            <person name="Duerre P."/>
            <person name="Daniel R."/>
        </authorList>
    </citation>
    <scope>NUCLEOTIDE SEQUENCE [LARGE SCALE GENOMIC DNA]</scope>
    <source>
        <strain evidence="2 3">DSM 1911</strain>
    </source>
</reference>
<dbReference type="AlphaFoldDB" id="A0A1F2PED1"/>
<evidence type="ECO:0000313" key="2">
    <source>
        <dbReference type="EMBL" id="OFV69222.1"/>
    </source>
</evidence>
<dbReference type="STRING" id="52694.ACWI_32660"/>
<dbReference type="Gene3D" id="1.10.10.2840">
    <property type="entry name" value="PucR C-terminal helix-turn-helix domain"/>
    <property type="match status" value="1"/>
</dbReference>
<dbReference type="PANTHER" id="PTHR33744">
    <property type="entry name" value="CARBOHYDRATE DIACID REGULATOR"/>
    <property type="match status" value="1"/>
</dbReference>
<accession>A0A1F2PED1</accession>
<proteinExistence type="predicted"/>
<organism evidence="2 3">
    <name type="scientific">Acetobacterium wieringae</name>
    <dbReference type="NCBI Taxonomy" id="52694"/>
    <lineage>
        <taxon>Bacteria</taxon>
        <taxon>Bacillati</taxon>
        <taxon>Bacillota</taxon>
        <taxon>Clostridia</taxon>
        <taxon>Eubacteriales</taxon>
        <taxon>Eubacteriaceae</taxon>
        <taxon>Acetobacterium</taxon>
    </lineage>
</organism>
<gene>
    <name evidence="2" type="ORF">ACWI_32660</name>
</gene>
<sequence>MKLNLHIIGDALAIEKTKIITDSSIEMELVNVRLLPDDPSQCEDQYLYLTDHQMSEAYWQHEKLSLIILSDDDAELKINHSWNVIVMAKKEQLWDVFEKVQDIFDDFNRWHEALTQAILNRQPIQQLLDLSAKVLNNPIALLDISFIMIAKSGNFPDQFNDPIWESVLYKGYGAVENIPQQYRNLSDLTIKERKPVLVPPLDETYQQRIICATLVQNQVPFANLAMTNLVSEFTVGQLSLVYHIQQLLEISLQLPKPAQNVNNDICYLISQLVQKKYVDPDLVKHFFAARKWDKDDPFFCVAFDLNSDITLSEYNHLVYLNHLREALPHAYTLFVDNRIVSICLCKYGMVSPETIVQMILPKLTKLSLCASVSLKQPGYEFLSAAMHQAEMALQLGRKKAVDQQFFTFKEVYAEYIVQVLSKDQDAYSLCHPIVQKIVKNQDQWSLELIHTLWIYLQNGKRISQTADKLFIHRNTLVNRLQSIEKILEIDFETIDDKDLDMLLISCFIVKTKLQLQ</sequence>
<dbReference type="InterPro" id="IPR042070">
    <property type="entry name" value="PucR_C-HTH_sf"/>
</dbReference>
<comment type="caution">
    <text evidence="2">The sequence shown here is derived from an EMBL/GenBank/DDBJ whole genome shotgun (WGS) entry which is preliminary data.</text>
</comment>
<dbReference type="Pfam" id="PF13556">
    <property type="entry name" value="HTH_30"/>
    <property type="match status" value="1"/>
</dbReference>
<dbReference type="OrthoDB" id="212459at2"/>
<protein>
    <submittedName>
        <fullName evidence="2">Carbohydrate diacid transcriptional activator CdaR</fullName>
    </submittedName>
</protein>
<dbReference type="InterPro" id="IPR025736">
    <property type="entry name" value="PucR_C-HTH_dom"/>
</dbReference>
<name>A0A1F2PED1_9FIRM</name>
<dbReference type="Proteomes" id="UP000176244">
    <property type="component" value="Unassembled WGS sequence"/>
</dbReference>
<dbReference type="RefSeq" id="WP_070372523.1">
    <property type="nucleotide sequence ID" value="NZ_LKEU01000043.1"/>
</dbReference>
<evidence type="ECO:0000259" key="1">
    <source>
        <dbReference type="Pfam" id="PF13556"/>
    </source>
</evidence>
<evidence type="ECO:0000313" key="3">
    <source>
        <dbReference type="Proteomes" id="UP000176244"/>
    </source>
</evidence>